<dbReference type="EMBL" id="AE014300">
    <property type="protein sequence ID" value="AAN53034.1"/>
    <property type="molecule type" value="Genomic_DNA"/>
</dbReference>
<proteinExistence type="predicted"/>
<dbReference type="InterPro" id="IPR036388">
    <property type="entry name" value="WH-like_DNA-bd_sf"/>
</dbReference>
<dbReference type="Proteomes" id="UP000008186">
    <property type="component" value="Plasmid megaplasmid"/>
</dbReference>
<dbReference type="AlphaFoldDB" id="Q8E835"/>
<gene>
    <name evidence="1" type="ordered locus">SO_A0108</name>
</gene>
<dbReference type="SUPFAM" id="SSF46894">
    <property type="entry name" value="C-terminal effector domain of the bipartite response regulators"/>
    <property type="match status" value="1"/>
</dbReference>
<protein>
    <submittedName>
        <fullName evidence="1">Radical SAM superfamily protein</fullName>
    </submittedName>
</protein>
<dbReference type="HOGENOM" id="CLU_1958074_0_0_6"/>
<keyword evidence="1" id="KW-0614">Plasmid</keyword>
<dbReference type="GO" id="GO:0003677">
    <property type="term" value="F:DNA binding"/>
    <property type="evidence" value="ECO:0007669"/>
    <property type="project" value="InterPro"/>
</dbReference>
<dbReference type="GO" id="GO:0006355">
    <property type="term" value="P:regulation of DNA-templated transcription"/>
    <property type="evidence" value="ECO:0007669"/>
    <property type="project" value="InterPro"/>
</dbReference>
<organism evidence="1 2">
    <name type="scientific">Shewanella oneidensis (strain ATCC 700550 / JCM 31522 / CIP 106686 / LMG 19005 / NCIMB 14063 / MR-1)</name>
    <dbReference type="NCBI Taxonomy" id="211586"/>
    <lineage>
        <taxon>Bacteria</taxon>
        <taxon>Pseudomonadati</taxon>
        <taxon>Pseudomonadota</taxon>
        <taxon>Gammaproteobacteria</taxon>
        <taxon>Alteromonadales</taxon>
        <taxon>Shewanellaceae</taxon>
        <taxon>Shewanella</taxon>
    </lineage>
</organism>
<sequence length="128" mass="14460">MKVQNQAIITFKNISPSNKMQCNAICCLSCGKCDNNIIPYIEKHSLSPSDAIEHVRNLNENAMRALCLLICNKYSSYDELIHHIWEGRIVGSGSLPVVIHEVRLFLKKCPSLKVVNVRTKGYMLVETN</sequence>
<dbReference type="KEGG" id="son:SO_A0108"/>
<dbReference type="InterPro" id="IPR016032">
    <property type="entry name" value="Sig_transdc_resp-reg_C-effctor"/>
</dbReference>
<accession>Q8E835</accession>
<name>Q8E835_SHEON</name>
<geneLocation type="plasmid" evidence="1 2">
    <name>megaplasmid</name>
</geneLocation>
<evidence type="ECO:0000313" key="2">
    <source>
        <dbReference type="Proteomes" id="UP000008186"/>
    </source>
</evidence>
<keyword evidence="2" id="KW-1185">Reference proteome</keyword>
<dbReference type="Gene3D" id="1.10.10.10">
    <property type="entry name" value="Winged helix-like DNA-binding domain superfamily/Winged helix DNA-binding domain"/>
    <property type="match status" value="1"/>
</dbReference>
<dbReference type="BioCyc" id="SONE211586:G1GMP-4517-MONOMER"/>
<dbReference type="RefSeq" id="WP_011074417.1">
    <property type="nucleotide sequence ID" value="NC_004349.1"/>
</dbReference>
<dbReference type="OrthoDB" id="9180348at2"/>
<reference evidence="1 2" key="1">
    <citation type="journal article" date="2002" name="Nat. Biotechnol.">
        <title>Genome sequence of the dissimilatory metal ion-reducing bacterium Shewanella oneidensis.</title>
        <authorList>
            <person name="Heidelberg J.F."/>
            <person name="Paulsen I.T."/>
            <person name="Nelson K.E."/>
            <person name="Gaidos E.J."/>
            <person name="Nelson W.C."/>
            <person name="Read T.D."/>
            <person name="Eisen J.A."/>
            <person name="Seshadri R."/>
            <person name="Ward N."/>
            <person name="Methe B."/>
            <person name="Clayton R.A."/>
            <person name="Meyer T."/>
            <person name="Tsapin A."/>
            <person name="Scott J."/>
            <person name="Beanan M."/>
            <person name="Brinkac L."/>
            <person name="Daugherty S."/>
            <person name="DeBoy R.T."/>
            <person name="Dodson R.J."/>
            <person name="Durkin A.S."/>
            <person name="Haft D.H."/>
            <person name="Kolonay J.F."/>
            <person name="Madupu R."/>
            <person name="Peterson J.D."/>
            <person name="Umayam L.A."/>
            <person name="White O."/>
            <person name="Wolf A.M."/>
            <person name="Vamathevan J."/>
            <person name="Weidman J."/>
            <person name="Impraim M."/>
            <person name="Lee K."/>
            <person name="Berry K."/>
            <person name="Lee C."/>
            <person name="Mueller J."/>
            <person name="Khouri H."/>
            <person name="Gill J."/>
            <person name="Utterback T.R."/>
            <person name="McDonald L.A."/>
            <person name="Feldblyum T.V."/>
            <person name="Smith H.O."/>
            <person name="Venter J.C."/>
            <person name="Nealson K.H."/>
            <person name="Fraser C.M."/>
        </authorList>
    </citation>
    <scope>NUCLEOTIDE SEQUENCE [LARGE SCALE GENOMIC DNA]</scope>
    <source>
        <strain evidence="2">ATCC 700550 / JCM 31522 / CIP 106686 / LMG 19005 / NCIMB 14063 / MR-1</strain>
    </source>
</reference>
<evidence type="ECO:0000313" key="1">
    <source>
        <dbReference type="EMBL" id="AAN53034.1"/>
    </source>
</evidence>